<accession>A0AAX0B298</accession>
<evidence type="ECO:0000259" key="1">
    <source>
        <dbReference type="PROSITE" id="PS50943"/>
    </source>
</evidence>
<evidence type="ECO:0000313" key="2">
    <source>
        <dbReference type="EMBL" id="NRT88554.1"/>
    </source>
</evidence>
<organism evidence="2 3">
    <name type="scientific">Clostridium beijerinckii</name>
    <name type="common">Clostridium MP</name>
    <dbReference type="NCBI Taxonomy" id="1520"/>
    <lineage>
        <taxon>Bacteria</taxon>
        <taxon>Bacillati</taxon>
        <taxon>Bacillota</taxon>
        <taxon>Clostridia</taxon>
        <taxon>Eubacteriales</taxon>
        <taxon>Clostridiaceae</taxon>
        <taxon>Clostridium</taxon>
    </lineage>
</organism>
<comment type="caution">
    <text evidence="2">The sequence shown here is derived from an EMBL/GenBank/DDBJ whole genome shotgun (WGS) entry which is preliminary data.</text>
</comment>
<protein>
    <submittedName>
        <fullName evidence="2">Transcriptional regulator with XRE-family HTH domain</fullName>
    </submittedName>
</protein>
<gene>
    <name evidence="2" type="ORF">B0H41_002233</name>
</gene>
<sequence length="241" mass="28316">MKAVRTIIGLEYICGLYNKKYTNVAEELGVSRQVVSVWIKGTKPIAKKHLPKLSKMFNLPEEYFQRQITELDKLDIQKIKLHNEKTEFEYEDTITDPDTGEEITITRTYIEEADMFNDAYIDYEKNIINLTNRIKELIHDRFNDEYDDTGGLPYNALSEASNILNLYEKLTKIIKHGGIFNNIINDVFDGMLNYQHDFMGRSKNQNRFTKKVTKLIEQEQDRQIEEAKLWVTDDDETDDLL</sequence>
<dbReference type="Gene3D" id="1.10.260.40">
    <property type="entry name" value="lambda repressor-like DNA-binding domains"/>
    <property type="match status" value="1"/>
</dbReference>
<reference evidence="2" key="2">
    <citation type="journal article" date="2022" name="Nat. Biotechnol.">
        <title>Carbon-negative production of acetone and isopropanol by gas fermentation at industrial pilot scale.</title>
        <authorList>
            <person name="Liew F.E."/>
            <person name="Nogle R."/>
            <person name="Abdalla T."/>
            <person name="Rasor B.J."/>
            <person name="Canter C."/>
            <person name="Jensen R.O."/>
            <person name="Wang L."/>
            <person name="Strutz J."/>
            <person name="Chirania P."/>
            <person name="De Tissera S."/>
            <person name="Mueller A.P."/>
            <person name="Ruan Z."/>
            <person name="Gao A."/>
            <person name="Tran L."/>
            <person name="Engle N.L."/>
            <person name="Bromley J.C."/>
            <person name="Daniell J."/>
            <person name="Conrado R."/>
            <person name="Tschaplinski T.J."/>
            <person name="Giannone R.J."/>
            <person name="Hettich R.L."/>
            <person name="Karim A.S."/>
            <person name="Simpson S.D."/>
            <person name="Brown S.D."/>
            <person name="Leang C."/>
            <person name="Jewett M.C."/>
            <person name="Kopke M."/>
        </authorList>
    </citation>
    <scope>NUCLEOTIDE SEQUENCE</scope>
    <source>
        <strain evidence="2">DJ080</strain>
    </source>
</reference>
<dbReference type="GO" id="GO:0003677">
    <property type="term" value="F:DNA binding"/>
    <property type="evidence" value="ECO:0007669"/>
    <property type="project" value="InterPro"/>
</dbReference>
<dbReference type="CDD" id="cd00093">
    <property type="entry name" value="HTH_XRE"/>
    <property type="match status" value="1"/>
</dbReference>
<dbReference type="EMBL" id="JABSWW010000001">
    <property type="protein sequence ID" value="NRT88554.1"/>
    <property type="molecule type" value="Genomic_DNA"/>
</dbReference>
<proteinExistence type="predicted"/>
<name>A0AAX0B298_CLOBE</name>
<dbReference type="SUPFAM" id="SSF47413">
    <property type="entry name" value="lambda repressor-like DNA-binding domains"/>
    <property type="match status" value="1"/>
</dbReference>
<reference evidence="2" key="1">
    <citation type="submission" date="2020-05" db="EMBL/GenBank/DDBJ databases">
        <authorList>
            <person name="Brown S."/>
            <person name="Huntemann M."/>
            <person name="Clum A."/>
            <person name="Spunde A."/>
            <person name="Palaniappan K."/>
            <person name="Ritter S."/>
            <person name="Mikhailova N."/>
            <person name="Chen I.-M."/>
            <person name="Stamatis D."/>
            <person name="Reddy T."/>
            <person name="O'Malley R."/>
            <person name="Daum C."/>
            <person name="Shapiro N."/>
            <person name="Ivanova N."/>
            <person name="Kyrpides N."/>
            <person name="Woyke T."/>
        </authorList>
    </citation>
    <scope>NUCLEOTIDE SEQUENCE</scope>
    <source>
        <strain evidence="2">DJ080</strain>
    </source>
</reference>
<dbReference type="InterPro" id="IPR010982">
    <property type="entry name" value="Lambda_DNA-bd_dom_sf"/>
</dbReference>
<dbReference type="PROSITE" id="PS50943">
    <property type="entry name" value="HTH_CROC1"/>
    <property type="match status" value="1"/>
</dbReference>
<dbReference type="AlphaFoldDB" id="A0AAX0B298"/>
<dbReference type="Proteomes" id="UP001193748">
    <property type="component" value="Unassembled WGS sequence"/>
</dbReference>
<dbReference type="InterPro" id="IPR001387">
    <property type="entry name" value="Cro/C1-type_HTH"/>
</dbReference>
<feature type="domain" description="HTH cro/C1-type" evidence="1">
    <location>
        <begin position="24"/>
        <end position="64"/>
    </location>
</feature>
<dbReference type="Pfam" id="PF01381">
    <property type="entry name" value="HTH_3"/>
    <property type="match status" value="1"/>
</dbReference>
<evidence type="ECO:0000313" key="3">
    <source>
        <dbReference type="Proteomes" id="UP001193748"/>
    </source>
</evidence>